<comment type="similarity">
    <text evidence="2">Belongs to the CPA3 antiporters (TC 2.A.63) subunit E family.</text>
</comment>
<accession>A0A9D2U8G3</accession>
<evidence type="ECO:0000256" key="6">
    <source>
        <dbReference type="ARBA" id="ARBA00023136"/>
    </source>
</evidence>
<keyword evidence="6" id="KW-0472">Membrane</keyword>
<dbReference type="GO" id="GO:0008324">
    <property type="term" value="F:monoatomic cation transmembrane transporter activity"/>
    <property type="evidence" value="ECO:0007669"/>
    <property type="project" value="InterPro"/>
</dbReference>
<protein>
    <submittedName>
        <fullName evidence="7">Na+/H+ antiporter subunit E</fullName>
    </submittedName>
</protein>
<dbReference type="Pfam" id="PF01899">
    <property type="entry name" value="MNHE"/>
    <property type="match status" value="1"/>
</dbReference>
<dbReference type="AlphaFoldDB" id="A0A9D2U8G3"/>
<dbReference type="Proteomes" id="UP000823889">
    <property type="component" value="Unassembled WGS sequence"/>
</dbReference>
<evidence type="ECO:0000256" key="1">
    <source>
        <dbReference type="ARBA" id="ARBA00004651"/>
    </source>
</evidence>
<gene>
    <name evidence="7" type="ORF">H9906_08570</name>
</gene>
<comment type="caution">
    <text evidence="7">The sequence shown here is derived from an EMBL/GenBank/DDBJ whole genome shotgun (WGS) entry which is preliminary data.</text>
</comment>
<evidence type="ECO:0000256" key="5">
    <source>
        <dbReference type="ARBA" id="ARBA00022989"/>
    </source>
</evidence>
<evidence type="ECO:0000313" key="7">
    <source>
        <dbReference type="EMBL" id="HJD45061.1"/>
    </source>
</evidence>
<reference evidence="7" key="1">
    <citation type="journal article" date="2021" name="PeerJ">
        <title>Extensive microbial diversity within the chicken gut microbiome revealed by metagenomics and culture.</title>
        <authorList>
            <person name="Gilroy R."/>
            <person name="Ravi A."/>
            <person name="Getino M."/>
            <person name="Pursley I."/>
            <person name="Horton D.L."/>
            <person name="Alikhan N.F."/>
            <person name="Baker D."/>
            <person name="Gharbi K."/>
            <person name="Hall N."/>
            <person name="Watson M."/>
            <person name="Adriaenssens E.M."/>
            <person name="Foster-Nyarko E."/>
            <person name="Jarju S."/>
            <person name="Secka A."/>
            <person name="Antonio M."/>
            <person name="Oren A."/>
            <person name="Chaudhuri R.R."/>
            <person name="La Ragione R."/>
            <person name="Hildebrand F."/>
            <person name="Pallen M.J."/>
        </authorList>
    </citation>
    <scope>NUCLEOTIDE SEQUENCE</scope>
    <source>
        <strain evidence="7">9264</strain>
    </source>
</reference>
<evidence type="ECO:0000256" key="3">
    <source>
        <dbReference type="ARBA" id="ARBA00022475"/>
    </source>
</evidence>
<organism evidence="7 8">
    <name type="scientific">Candidatus Paenalcaligenes intestinipullorum</name>
    <dbReference type="NCBI Taxonomy" id="2838718"/>
    <lineage>
        <taxon>Bacteria</taxon>
        <taxon>Pseudomonadati</taxon>
        <taxon>Pseudomonadota</taxon>
        <taxon>Betaproteobacteria</taxon>
        <taxon>Burkholderiales</taxon>
        <taxon>Alcaligenaceae</taxon>
        <taxon>Paenalcaligenes</taxon>
    </lineage>
</organism>
<dbReference type="EMBL" id="DWUQ01000179">
    <property type="protein sequence ID" value="HJD45061.1"/>
    <property type="molecule type" value="Genomic_DNA"/>
</dbReference>
<sequence>MRNHLTLASLPLFLFVLWLLLNSSASPGNLLLGAVLALWLSWAARPFRPVQAQLGKPLVALRLVMHVFIDIVKSNIDVGRIVWQGARSGAQPGFLDIPLTIQDPHGLAALACIVTYTPGTVWSGFDESTNVLTLHVLDLQDEQQWLDTIQLRYQQPLIQIFESNARTR</sequence>
<dbReference type="NCBIfam" id="NF006520">
    <property type="entry name" value="PRK08965.1-4"/>
    <property type="match status" value="1"/>
</dbReference>
<keyword evidence="4" id="KW-0812">Transmembrane</keyword>
<reference evidence="7" key="2">
    <citation type="submission" date="2021-04" db="EMBL/GenBank/DDBJ databases">
        <authorList>
            <person name="Gilroy R."/>
        </authorList>
    </citation>
    <scope>NUCLEOTIDE SEQUENCE</scope>
    <source>
        <strain evidence="7">9264</strain>
    </source>
</reference>
<dbReference type="PANTHER" id="PTHR34584">
    <property type="entry name" value="NA(+)/H(+) ANTIPORTER SUBUNIT E1"/>
    <property type="match status" value="1"/>
</dbReference>
<comment type="subcellular location">
    <subcellularLocation>
        <location evidence="1">Cell membrane</location>
        <topology evidence="1">Multi-pass membrane protein</topology>
    </subcellularLocation>
</comment>
<dbReference type="PANTHER" id="PTHR34584:SF1">
    <property type="entry name" value="NA(+)_H(+) ANTIPORTER SUBUNIT E1"/>
    <property type="match status" value="1"/>
</dbReference>
<dbReference type="GO" id="GO:0005886">
    <property type="term" value="C:plasma membrane"/>
    <property type="evidence" value="ECO:0007669"/>
    <property type="project" value="UniProtKB-SubCell"/>
</dbReference>
<keyword evidence="5" id="KW-1133">Transmembrane helix</keyword>
<proteinExistence type="inferred from homology"/>
<dbReference type="PIRSF" id="PIRSF019239">
    <property type="entry name" value="MrpE"/>
    <property type="match status" value="1"/>
</dbReference>
<name>A0A9D2U8G3_9BURK</name>
<keyword evidence="3" id="KW-1003">Cell membrane</keyword>
<dbReference type="InterPro" id="IPR002758">
    <property type="entry name" value="Cation_antiport_E"/>
</dbReference>
<evidence type="ECO:0000313" key="8">
    <source>
        <dbReference type="Proteomes" id="UP000823889"/>
    </source>
</evidence>
<evidence type="ECO:0000256" key="2">
    <source>
        <dbReference type="ARBA" id="ARBA00006228"/>
    </source>
</evidence>
<evidence type="ECO:0000256" key="4">
    <source>
        <dbReference type="ARBA" id="ARBA00022692"/>
    </source>
</evidence>